<dbReference type="GeneID" id="58978554"/>
<comment type="catalytic activity">
    <reaction evidence="3">
        <text>ATP + H2O = ADP + phosphate + H(+)</text>
        <dbReference type="Rhea" id="RHEA:13065"/>
        <dbReference type="ChEBI" id="CHEBI:15377"/>
        <dbReference type="ChEBI" id="CHEBI:15378"/>
        <dbReference type="ChEBI" id="CHEBI:30616"/>
        <dbReference type="ChEBI" id="CHEBI:43474"/>
        <dbReference type="ChEBI" id="CHEBI:456216"/>
        <dbReference type="EC" id="5.6.2.3"/>
    </reaction>
</comment>
<dbReference type="GO" id="GO:0043139">
    <property type="term" value="F:5'-3' DNA helicase activity"/>
    <property type="evidence" value="ECO:0007669"/>
    <property type="project" value="UniProtKB-EC"/>
</dbReference>
<accession>A0A371NE73</accession>
<organism evidence="6 7">
    <name type="scientific">Methanothermobacter defluvii</name>
    <dbReference type="NCBI Taxonomy" id="49339"/>
    <lineage>
        <taxon>Archaea</taxon>
        <taxon>Methanobacteriati</taxon>
        <taxon>Methanobacteriota</taxon>
        <taxon>Methanomada group</taxon>
        <taxon>Methanobacteria</taxon>
        <taxon>Methanobacteriales</taxon>
        <taxon>Methanobacteriaceae</taxon>
        <taxon>Methanothermobacter</taxon>
    </lineage>
</organism>
<evidence type="ECO:0000256" key="2">
    <source>
        <dbReference type="ARBA" id="ARBA00034617"/>
    </source>
</evidence>
<dbReference type="SUPFAM" id="SSF52540">
    <property type="entry name" value="P-loop containing nucleoside triphosphate hydrolases"/>
    <property type="match status" value="1"/>
</dbReference>
<protein>
    <recommendedName>
        <fullName evidence="5">Helicase HerA central domain-containing protein</fullName>
    </recommendedName>
</protein>
<keyword evidence="7" id="KW-1185">Reference proteome</keyword>
<dbReference type="Proteomes" id="UP000256864">
    <property type="component" value="Unassembled WGS sequence"/>
</dbReference>
<dbReference type="Gene3D" id="3.40.50.300">
    <property type="entry name" value="P-loop containing nucleotide triphosphate hydrolases"/>
    <property type="match status" value="2"/>
</dbReference>
<comment type="catalytic activity">
    <reaction evidence="2">
        <text>Couples ATP hydrolysis with the unwinding of duplex DNA by translocating in the 3'-5' direction.</text>
        <dbReference type="EC" id="5.6.2.4"/>
    </reaction>
</comment>
<dbReference type="PANTHER" id="PTHR42957:SF1">
    <property type="entry name" value="HELICASE MJ1565-RELATED"/>
    <property type="match status" value="1"/>
</dbReference>
<comment type="catalytic activity">
    <reaction evidence="4">
        <text>ATP + H2O = ADP + phosphate + H(+)</text>
        <dbReference type="Rhea" id="RHEA:13065"/>
        <dbReference type="ChEBI" id="CHEBI:15377"/>
        <dbReference type="ChEBI" id="CHEBI:15378"/>
        <dbReference type="ChEBI" id="CHEBI:30616"/>
        <dbReference type="ChEBI" id="CHEBI:43474"/>
        <dbReference type="ChEBI" id="CHEBI:456216"/>
        <dbReference type="EC" id="5.6.2.4"/>
    </reaction>
</comment>
<evidence type="ECO:0000313" key="6">
    <source>
        <dbReference type="EMBL" id="REE28802.1"/>
    </source>
</evidence>
<dbReference type="RefSeq" id="WP_074358945.1">
    <property type="nucleotide sequence ID" value="NZ_QREL01000001.1"/>
</dbReference>
<feature type="domain" description="Helicase HerA central" evidence="5">
    <location>
        <begin position="129"/>
        <end position="351"/>
    </location>
</feature>
<dbReference type="InterPro" id="IPR027417">
    <property type="entry name" value="P-loop_NTPase"/>
</dbReference>
<dbReference type="InterPro" id="IPR002789">
    <property type="entry name" value="HerA_central"/>
</dbReference>
<dbReference type="AlphaFoldDB" id="A0A371NE73"/>
<evidence type="ECO:0000256" key="1">
    <source>
        <dbReference type="ARBA" id="ARBA00007816"/>
    </source>
</evidence>
<dbReference type="GO" id="GO:0043138">
    <property type="term" value="F:3'-5' DNA helicase activity"/>
    <property type="evidence" value="ECO:0007669"/>
    <property type="project" value="UniProtKB-EC"/>
</dbReference>
<dbReference type="PANTHER" id="PTHR42957">
    <property type="entry name" value="HELICASE MJ1565-RELATED"/>
    <property type="match status" value="1"/>
</dbReference>
<evidence type="ECO:0000256" key="4">
    <source>
        <dbReference type="ARBA" id="ARBA00048988"/>
    </source>
</evidence>
<comment type="caution">
    <text evidence="6">The sequence shown here is derived from an EMBL/GenBank/DDBJ whole genome shotgun (WGS) entry which is preliminary data.</text>
</comment>
<comment type="similarity">
    <text evidence="1">Belongs to the HerA family.</text>
</comment>
<proteinExistence type="inferred from homology"/>
<evidence type="ECO:0000259" key="5">
    <source>
        <dbReference type="Pfam" id="PF01935"/>
    </source>
</evidence>
<sequence>MEAAGQIIGGETATILIREKTGSRIEIGDLLVAEDDGRIILQVKELKYRSQIPMGMHELASGLELEGQGGEVEFLEPELRNYIIAEARPILHVKDEGPVLPKLLPGFFRSVRRIHEGDLEFLERPQRPIYLGNVRSGSKVLETPVHLDAESAITHHILIPATTGRGKSNLVKVMLWSLVEMDSVGMLVLDPHDEYYGRNDEGLGSHPAAGERIEYYSPDAPVGGNTLIINLKSLRPEHFDGIIDFSGPQEEAIRAARNRFGDEWIAGIVKSDEIMNVHHSTLRVLKRKFDNILGVYMEDGELKSRGGVFRESGGESTIRDIIGHLEDGKTVIIDTSRLMGEAEILVGSIIAGAIFRRYQRYKAENRLRRKPVIGIIIEEAPRVLGKEVIENQGHNIYSTIAREGRKFNIGLVAITQLVSLIPRTILANMNTKIILGNEMAQERAEIIASASQDLSDDNRTIASLDKGEAIVSSIFTKFAVPVKIPLFEEFIESEKKDDDAPPLEFV</sequence>
<dbReference type="Pfam" id="PF01935">
    <property type="entry name" value="DUF87"/>
    <property type="match status" value="1"/>
</dbReference>
<gene>
    <name evidence="6" type="ORF">C7452_0826</name>
</gene>
<dbReference type="InterPro" id="IPR008571">
    <property type="entry name" value="HerA-like"/>
</dbReference>
<evidence type="ECO:0000256" key="3">
    <source>
        <dbReference type="ARBA" id="ARBA00048954"/>
    </source>
</evidence>
<reference evidence="6 7" key="1">
    <citation type="submission" date="2018-07" db="EMBL/GenBank/DDBJ databases">
        <title>Genomic Encyclopedia of Type Strains, Phase IV (KMG-IV): sequencing the most valuable type-strain genomes for metagenomic binning, comparative biology and taxonomic classification.</title>
        <authorList>
            <person name="Goeker M."/>
        </authorList>
    </citation>
    <scope>NUCLEOTIDE SEQUENCE [LARGE SCALE GENOMIC DNA]</scope>
    <source>
        <strain evidence="6 7">DSM 7466</strain>
    </source>
</reference>
<evidence type="ECO:0000313" key="7">
    <source>
        <dbReference type="Proteomes" id="UP000256864"/>
    </source>
</evidence>
<dbReference type="EMBL" id="QREL01000001">
    <property type="protein sequence ID" value="REE28802.1"/>
    <property type="molecule type" value="Genomic_DNA"/>
</dbReference>
<name>A0A371NE73_9EURY</name>